<dbReference type="EMBL" id="CADCTB010000222">
    <property type="protein sequence ID" value="CAA9278791.1"/>
    <property type="molecule type" value="Genomic_DNA"/>
</dbReference>
<reference evidence="2" key="1">
    <citation type="submission" date="2020-02" db="EMBL/GenBank/DDBJ databases">
        <authorList>
            <person name="Meier V. D."/>
        </authorList>
    </citation>
    <scope>NUCLEOTIDE SEQUENCE</scope>
    <source>
        <strain evidence="2">AVDCRST_MAG10</strain>
    </source>
</reference>
<feature type="compositionally biased region" description="Basic and acidic residues" evidence="1">
    <location>
        <begin position="149"/>
        <end position="170"/>
    </location>
</feature>
<protein>
    <submittedName>
        <fullName evidence="2">FOG: PKD repeat</fullName>
    </submittedName>
</protein>
<organism evidence="2">
    <name type="scientific">uncultured Acidimicrobiales bacterium</name>
    <dbReference type="NCBI Taxonomy" id="310071"/>
    <lineage>
        <taxon>Bacteria</taxon>
        <taxon>Bacillati</taxon>
        <taxon>Actinomycetota</taxon>
        <taxon>Acidimicrobiia</taxon>
        <taxon>Acidimicrobiales</taxon>
        <taxon>environmental samples</taxon>
    </lineage>
</organism>
<evidence type="ECO:0000313" key="2">
    <source>
        <dbReference type="EMBL" id="CAA9278791.1"/>
    </source>
</evidence>
<evidence type="ECO:0000256" key="1">
    <source>
        <dbReference type="SAM" id="MobiDB-lite"/>
    </source>
</evidence>
<feature type="compositionally biased region" description="Basic residues" evidence="1">
    <location>
        <begin position="56"/>
        <end position="79"/>
    </location>
</feature>
<feature type="compositionally biased region" description="Basic and acidic residues" evidence="1">
    <location>
        <begin position="186"/>
        <end position="201"/>
    </location>
</feature>
<feature type="compositionally biased region" description="Basic residues" evidence="1">
    <location>
        <begin position="171"/>
        <end position="185"/>
    </location>
</feature>
<feature type="compositionally biased region" description="Basic and acidic residues" evidence="1">
    <location>
        <begin position="80"/>
        <end position="127"/>
    </location>
</feature>
<dbReference type="AlphaFoldDB" id="A0A6J4JJJ4"/>
<proteinExistence type="predicted"/>
<feature type="compositionally biased region" description="Basic and acidic residues" evidence="1">
    <location>
        <begin position="43"/>
        <end position="55"/>
    </location>
</feature>
<feature type="non-terminal residue" evidence="2">
    <location>
        <position position="201"/>
    </location>
</feature>
<accession>A0A6J4JJJ4</accession>
<feature type="non-terminal residue" evidence="2">
    <location>
        <position position="1"/>
    </location>
</feature>
<gene>
    <name evidence="2" type="ORF">AVDCRST_MAG10-3760</name>
</gene>
<name>A0A6J4JJJ4_9ACTN</name>
<feature type="region of interest" description="Disordered" evidence="1">
    <location>
        <begin position="1"/>
        <end position="201"/>
    </location>
</feature>
<sequence>PDTARQPGRPRPVRRQRRQEPGQARGRRARAGPRAGLPQPVRRRPDPGRDVLDRQRRQRLLGRRPGRRGHRGVHQRPGRGRPDDPRQPPRDHGSGLLRRAPEPDARQPGEHLRRPVGDVQGQRDRVRPPLRRRRDRQDPAQRQPGGLQELHERPGRVHRLELRGRDEGQPRRRVAGQHHPAPGHHRPVERVEPHHDRVGVV</sequence>